<dbReference type="SUPFAM" id="SSF55008">
    <property type="entry name" value="HMA, heavy metal-associated domain"/>
    <property type="match status" value="1"/>
</dbReference>
<name>A0A1M6FY97_9FLAO</name>
<organism evidence="2 3">
    <name type="scientific">Algibacter luteus</name>
    <dbReference type="NCBI Taxonomy" id="1178825"/>
    <lineage>
        <taxon>Bacteria</taxon>
        <taxon>Pseudomonadati</taxon>
        <taxon>Bacteroidota</taxon>
        <taxon>Flavobacteriia</taxon>
        <taxon>Flavobacteriales</taxon>
        <taxon>Flavobacteriaceae</taxon>
        <taxon>Algibacter</taxon>
    </lineage>
</organism>
<dbReference type="RefSeq" id="WP_019388790.1">
    <property type="nucleotide sequence ID" value="NZ_ALIH01000019.1"/>
</dbReference>
<evidence type="ECO:0000259" key="1">
    <source>
        <dbReference type="PROSITE" id="PS50846"/>
    </source>
</evidence>
<dbReference type="InterPro" id="IPR036163">
    <property type="entry name" value="HMA_dom_sf"/>
</dbReference>
<dbReference type="GO" id="GO:0046872">
    <property type="term" value="F:metal ion binding"/>
    <property type="evidence" value="ECO:0007669"/>
    <property type="project" value="InterPro"/>
</dbReference>
<protein>
    <submittedName>
        <fullName evidence="2">Copper chaperone CopZ</fullName>
    </submittedName>
</protein>
<dbReference type="Proteomes" id="UP000184396">
    <property type="component" value="Unassembled WGS sequence"/>
</dbReference>
<dbReference type="AlphaFoldDB" id="A0A1M6FY97"/>
<proteinExistence type="predicted"/>
<gene>
    <name evidence="2" type="ORF">SAMN05216261_2554</name>
</gene>
<dbReference type="STRING" id="1178825.SAMN05216261_2554"/>
<evidence type="ECO:0000313" key="2">
    <source>
        <dbReference type="EMBL" id="SHJ02681.1"/>
    </source>
</evidence>
<evidence type="ECO:0000313" key="3">
    <source>
        <dbReference type="Proteomes" id="UP000184396"/>
    </source>
</evidence>
<dbReference type="Pfam" id="PF00403">
    <property type="entry name" value="HMA"/>
    <property type="match status" value="1"/>
</dbReference>
<keyword evidence="3" id="KW-1185">Reference proteome</keyword>
<accession>A0A1M6FY97</accession>
<dbReference type="EMBL" id="FQYK01000006">
    <property type="protein sequence ID" value="SHJ02681.1"/>
    <property type="molecule type" value="Genomic_DNA"/>
</dbReference>
<feature type="domain" description="HMA" evidence="1">
    <location>
        <begin position="1"/>
        <end position="66"/>
    </location>
</feature>
<reference evidence="2 3" key="1">
    <citation type="submission" date="2016-11" db="EMBL/GenBank/DDBJ databases">
        <authorList>
            <person name="Jaros S."/>
            <person name="Januszkiewicz K."/>
            <person name="Wedrychowicz H."/>
        </authorList>
    </citation>
    <scope>NUCLEOTIDE SEQUENCE [LARGE SCALE GENOMIC DNA]</scope>
    <source>
        <strain evidence="2 3">CGMCC 1.12213</strain>
    </source>
</reference>
<dbReference type="InterPro" id="IPR006121">
    <property type="entry name" value="HMA_dom"/>
</dbReference>
<sequence length="89" mass="9589">MNTTIQIQNLKCGGCANTITKKLSSLDDVSQILVNNETSTVTFDYENESTIAKVKAVLVDIGYPEVGDKNALTTKAKSFVSCAIGRMNN</sequence>
<dbReference type="eggNOG" id="COG2608">
    <property type="taxonomic scope" value="Bacteria"/>
</dbReference>
<dbReference type="OrthoDB" id="677920at2"/>
<dbReference type="Gene3D" id="3.30.70.100">
    <property type="match status" value="1"/>
</dbReference>
<dbReference type="PROSITE" id="PS50846">
    <property type="entry name" value="HMA_2"/>
    <property type="match status" value="1"/>
</dbReference>
<dbReference type="CDD" id="cd00371">
    <property type="entry name" value="HMA"/>
    <property type="match status" value="1"/>
</dbReference>